<protein>
    <submittedName>
        <fullName evidence="5">BlaI/MecI/CopY family transcriptional regulator</fullName>
    </submittedName>
</protein>
<accession>A0ABU2J9D1</accession>
<dbReference type="Gene3D" id="1.10.10.10">
    <property type="entry name" value="Winged helix-like DNA-binding domain superfamily/Winged helix DNA-binding domain"/>
    <property type="match status" value="1"/>
</dbReference>
<comment type="similarity">
    <text evidence="1">Belongs to the BlaI transcriptional regulatory family.</text>
</comment>
<reference evidence="6" key="1">
    <citation type="submission" date="2023-07" db="EMBL/GenBank/DDBJ databases">
        <title>30 novel species of actinomycetes from the DSMZ collection.</title>
        <authorList>
            <person name="Nouioui I."/>
        </authorList>
    </citation>
    <scope>NUCLEOTIDE SEQUENCE [LARGE SCALE GENOMIC DNA]</scope>
    <source>
        <strain evidence="6">DSM 44399</strain>
    </source>
</reference>
<proteinExistence type="inferred from homology"/>
<organism evidence="5 6">
    <name type="scientific">Jatrophihabitans lederbergiae</name>
    <dbReference type="NCBI Taxonomy" id="3075547"/>
    <lineage>
        <taxon>Bacteria</taxon>
        <taxon>Bacillati</taxon>
        <taxon>Actinomycetota</taxon>
        <taxon>Actinomycetes</taxon>
        <taxon>Jatrophihabitantales</taxon>
        <taxon>Jatrophihabitantaceae</taxon>
        <taxon>Jatrophihabitans</taxon>
    </lineage>
</organism>
<dbReference type="SUPFAM" id="SSF46785">
    <property type="entry name" value="Winged helix' DNA-binding domain"/>
    <property type="match status" value="1"/>
</dbReference>
<name>A0ABU2J9D1_9ACTN</name>
<evidence type="ECO:0000256" key="4">
    <source>
        <dbReference type="ARBA" id="ARBA00023163"/>
    </source>
</evidence>
<evidence type="ECO:0000313" key="6">
    <source>
        <dbReference type="Proteomes" id="UP001183176"/>
    </source>
</evidence>
<comment type="caution">
    <text evidence="5">The sequence shown here is derived from an EMBL/GenBank/DDBJ whole genome shotgun (WGS) entry which is preliminary data.</text>
</comment>
<keyword evidence="3" id="KW-0238">DNA-binding</keyword>
<evidence type="ECO:0000256" key="2">
    <source>
        <dbReference type="ARBA" id="ARBA00023015"/>
    </source>
</evidence>
<dbReference type="RefSeq" id="WP_311422741.1">
    <property type="nucleotide sequence ID" value="NZ_JAVREH010000009.1"/>
</dbReference>
<dbReference type="Proteomes" id="UP001183176">
    <property type="component" value="Unassembled WGS sequence"/>
</dbReference>
<keyword evidence="4" id="KW-0804">Transcription</keyword>
<dbReference type="InterPro" id="IPR036390">
    <property type="entry name" value="WH_DNA-bd_sf"/>
</dbReference>
<dbReference type="Pfam" id="PF03965">
    <property type="entry name" value="Penicillinase_R"/>
    <property type="match status" value="1"/>
</dbReference>
<sequence length="124" mass="13288">MAKRRGSGDLESEVLAALWAADAPMTAGDLLDALDLDLAYNTVQTILARLHAKGAVRRQLNGRSHAYTPVLDDAGLAANRMRAMLDRGGDHAAVLTRFLGTLTAEEQATLAGLLHDEHSEKRDG</sequence>
<dbReference type="InterPro" id="IPR005650">
    <property type="entry name" value="BlaI_family"/>
</dbReference>
<evidence type="ECO:0000256" key="1">
    <source>
        <dbReference type="ARBA" id="ARBA00011046"/>
    </source>
</evidence>
<evidence type="ECO:0000256" key="3">
    <source>
        <dbReference type="ARBA" id="ARBA00023125"/>
    </source>
</evidence>
<dbReference type="EMBL" id="JAVREH010000009">
    <property type="protein sequence ID" value="MDT0261586.1"/>
    <property type="molecule type" value="Genomic_DNA"/>
</dbReference>
<gene>
    <name evidence="5" type="ORF">RM423_09295</name>
</gene>
<keyword evidence="2" id="KW-0805">Transcription regulation</keyword>
<keyword evidence="6" id="KW-1185">Reference proteome</keyword>
<evidence type="ECO:0000313" key="5">
    <source>
        <dbReference type="EMBL" id="MDT0261586.1"/>
    </source>
</evidence>
<dbReference type="InterPro" id="IPR036388">
    <property type="entry name" value="WH-like_DNA-bd_sf"/>
</dbReference>